<dbReference type="RefSeq" id="WP_240827899.1">
    <property type="nucleotide sequence ID" value="NZ_JAKWBL010000001.1"/>
</dbReference>
<dbReference type="InterPro" id="IPR001789">
    <property type="entry name" value="Sig_transdc_resp-reg_receiver"/>
</dbReference>
<sequence length="125" mass="14072">MVKNNEKLILIIDDDSRNIFALQLTLKARKYQFISCLSSAEGLQVLQQNPSIGLVLMDMMMAEMDGYEAIRIIRSSDQYPNVPIIAVTANAMSGDREKCMEAGANGYISKPIDVDRLLDMIEKWL</sequence>
<keyword evidence="1 3" id="KW-0597">Phosphoprotein</keyword>
<dbReference type="Pfam" id="PF00072">
    <property type="entry name" value="Response_reg"/>
    <property type="match status" value="1"/>
</dbReference>
<evidence type="ECO:0000313" key="5">
    <source>
        <dbReference type="EMBL" id="MCH5598260.1"/>
    </source>
</evidence>
<dbReference type="Proteomes" id="UP001202248">
    <property type="component" value="Unassembled WGS sequence"/>
</dbReference>
<accession>A0ABS9SIT4</accession>
<name>A0ABS9SIT4_9BACT</name>
<protein>
    <submittedName>
        <fullName evidence="5">Response regulator</fullName>
    </submittedName>
</protein>
<feature type="domain" description="Response regulatory" evidence="4">
    <location>
        <begin position="8"/>
        <end position="125"/>
    </location>
</feature>
<dbReference type="InterPro" id="IPR011006">
    <property type="entry name" value="CheY-like_superfamily"/>
</dbReference>
<reference evidence="5 6" key="1">
    <citation type="submission" date="2022-02" db="EMBL/GenBank/DDBJ databases">
        <authorList>
            <person name="Min J."/>
        </authorList>
    </citation>
    <scope>NUCLEOTIDE SEQUENCE [LARGE SCALE GENOMIC DNA]</scope>
    <source>
        <strain evidence="5 6">GR10-1</strain>
    </source>
</reference>
<dbReference type="PANTHER" id="PTHR45339">
    <property type="entry name" value="HYBRID SIGNAL TRANSDUCTION HISTIDINE KINASE J"/>
    <property type="match status" value="1"/>
</dbReference>
<dbReference type="Gene3D" id="3.40.50.2300">
    <property type="match status" value="1"/>
</dbReference>
<keyword evidence="6" id="KW-1185">Reference proteome</keyword>
<evidence type="ECO:0000256" key="1">
    <source>
        <dbReference type="ARBA" id="ARBA00022553"/>
    </source>
</evidence>
<dbReference type="SUPFAM" id="SSF52172">
    <property type="entry name" value="CheY-like"/>
    <property type="match status" value="1"/>
</dbReference>
<dbReference type="SMART" id="SM00448">
    <property type="entry name" value="REC"/>
    <property type="match status" value="1"/>
</dbReference>
<keyword evidence="2" id="KW-0902">Two-component regulatory system</keyword>
<proteinExistence type="predicted"/>
<evidence type="ECO:0000259" key="4">
    <source>
        <dbReference type="PROSITE" id="PS50110"/>
    </source>
</evidence>
<dbReference type="CDD" id="cd17546">
    <property type="entry name" value="REC_hyHK_CKI1_RcsC-like"/>
    <property type="match status" value="1"/>
</dbReference>
<evidence type="ECO:0000256" key="2">
    <source>
        <dbReference type="ARBA" id="ARBA00023012"/>
    </source>
</evidence>
<dbReference type="EMBL" id="JAKWBL010000001">
    <property type="protein sequence ID" value="MCH5598260.1"/>
    <property type="molecule type" value="Genomic_DNA"/>
</dbReference>
<organism evidence="5 6">
    <name type="scientific">Niabella ginsengisoli</name>
    <dbReference type="NCBI Taxonomy" id="522298"/>
    <lineage>
        <taxon>Bacteria</taxon>
        <taxon>Pseudomonadati</taxon>
        <taxon>Bacteroidota</taxon>
        <taxon>Chitinophagia</taxon>
        <taxon>Chitinophagales</taxon>
        <taxon>Chitinophagaceae</taxon>
        <taxon>Niabella</taxon>
    </lineage>
</organism>
<dbReference type="PANTHER" id="PTHR45339:SF1">
    <property type="entry name" value="HYBRID SIGNAL TRANSDUCTION HISTIDINE KINASE J"/>
    <property type="match status" value="1"/>
</dbReference>
<dbReference type="PROSITE" id="PS50110">
    <property type="entry name" value="RESPONSE_REGULATORY"/>
    <property type="match status" value="1"/>
</dbReference>
<feature type="modified residue" description="4-aspartylphosphate" evidence="3">
    <location>
        <position position="58"/>
    </location>
</feature>
<evidence type="ECO:0000313" key="6">
    <source>
        <dbReference type="Proteomes" id="UP001202248"/>
    </source>
</evidence>
<gene>
    <name evidence="5" type="ORF">MKP09_10235</name>
</gene>
<evidence type="ECO:0000256" key="3">
    <source>
        <dbReference type="PROSITE-ProRule" id="PRU00169"/>
    </source>
</evidence>
<comment type="caution">
    <text evidence="5">The sequence shown here is derived from an EMBL/GenBank/DDBJ whole genome shotgun (WGS) entry which is preliminary data.</text>
</comment>